<dbReference type="OrthoDB" id="5422687at2"/>
<name>C0QKZ7_DESAH</name>
<dbReference type="RefSeq" id="WP_015904999.1">
    <property type="nucleotide sequence ID" value="NC_012108.1"/>
</dbReference>
<dbReference type="eggNOG" id="COG3087">
    <property type="taxonomic scope" value="Bacteria"/>
</dbReference>
<dbReference type="EMBL" id="CP001087">
    <property type="protein sequence ID" value="ACN16237.1"/>
    <property type="molecule type" value="Genomic_DNA"/>
</dbReference>
<protein>
    <recommendedName>
        <fullName evidence="3">SPOR domain-containing protein</fullName>
    </recommendedName>
</protein>
<proteinExistence type="predicted"/>
<dbReference type="AlphaFoldDB" id="C0QKZ7"/>
<dbReference type="Proteomes" id="UP000000442">
    <property type="component" value="Chromosome"/>
</dbReference>
<keyword evidence="2" id="KW-0472">Membrane</keyword>
<dbReference type="KEGG" id="dat:HRM2_31540"/>
<feature type="region of interest" description="Disordered" evidence="1">
    <location>
        <begin position="89"/>
        <end position="114"/>
    </location>
</feature>
<evidence type="ECO:0000256" key="2">
    <source>
        <dbReference type="SAM" id="Phobius"/>
    </source>
</evidence>
<dbReference type="InterPro" id="IPR036680">
    <property type="entry name" value="SPOR-like_sf"/>
</dbReference>
<keyword evidence="2" id="KW-1133">Transmembrane helix</keyword>
<feature type="transmembrane region" description="Helical" evidence="2">
    <location>
        <begin position="12"/>
        <end position="32"/>
    </location>
</feature>
<dbReference type="HOGENOM" id="CLU_1188401_0_0_7"/>
<dbReference type="GO" id="GO:0042834">
    <property type="term" value="F:peptidoglycan binding"/>
    <property type="evidence" value="ECO:0007669"/>
    <property type="project" value="InterPro"/>
</dbReference>
<keyword evidence="2" id="KW-0812">Transmembrane</keyword>
<evidence type="ECO:0000256" key="1">
    <source>
        <dbReference type="SAM" id="MobiDB-lite"/>
    </source>
</evidence>
<evidence type="ECO:0000313" key="5">
    <source>
        <dbReference type="Proteomes" id="UP000000442"/>
    </source>
</evidence>
<gene>
    <name evidence="4" type="ordered locus">HRM2_31540</name>
</gene>
<evidence type="ECO:0000259" key="3">
    <source>
        <dbReference type="PROSITE" id="PS51724"/>
    </source>
</evidence>
<dbReference type="Gene3D" id="3.30.70.1070">
    <property type="entry name" value="Sporulation related repeat"/>
    <property type="match status" value="1"/>
</dbReference>
<feature type="domain" description="SPOR" evidence="3">
    <location>
        <begin position="153"/>
        <end position="232"/>
    </location>
</feature>
<accession>C0QKZ7</accession>
<dbReference type="PROSITE" id="PS51257">
    <property type="entry name" value="PROKAR_LIPOPROTEIN"/>
    <property type="match status" value="1"/>
</dbReference>
<organism evidence="4 5">
    <name type="scientific">Desulforapulum autotrophicum (strain ATCC 43914 / DSM 3382 / VKM B-1955 / HRM2)</name>
    <name type="common">Desulfobacterium autotrophicum</name>
    <dbReference type="NCBI Taxonomy" id="177437"/>
    <lineage>
        <taxon>Bacteria</taxon>
        <taxon>Pseudomonadati</taxon>
        <taxon>Thermodesulfobacteriota</taxon>
        <taxon>Desulfobacteria</taxon>
        <taxon>Desulfobacterales</taxon>
        <taxon>Desulfobacteraceae</taxon>
        <taxon>Desulforapulum</taxon>
    </lineage>
</organism>
<dbReference type="PROSITE" id="PS51724">
    <property type="entry name" value="SPOR"/>
    <property type="match status" value="1"/>
</dbReference>
<evidence type="ECO:0000313" key="4">
    <source>
        <dbReference type="EMBL" id="ACN16237.1"/>
    </source>
</evidence>
<keyword evidence="5" id="KW-1185">Reference proteome</keyword>
<dbReference type="SUPFAM" id="SSF110997">
    <property type="entry name" value="Sporulation related repeat"/>
    <property type="match status" value="1"/>
</dbReference>
<reference evidence="4 5" key="1">
    <citation type="journal article" date="2009" name="Environ. Microbiol.">
        <title>Genome sequence of Desulfobacterium autotrophicum HRM2, a marine sulfate reducer oxidizing organic carbon completely to carbon dioxide.</title>
        <authorList>
            <person name="Strittmatter A.W."/>
            <person name="Liesegang H."/>
            <person name="Rabus R."/>
            <person name="Decker I."/>
            <person name="Amann J."/>
            <person name="Andres S."/>
            <person name="Henne A."/>
            <person name="Fricke W.F."/>
            <person name="Martinez-Arias R."/>
            <person name="Bartels D."/>
            <person name="Goesmann A."/>
            <person name="Krause L."/>
            <person name="Puehler A."/>
            <person name="Klenk H.P."/>
            <person name="Richter M."/>
            <person name="Schuler M."/>
            <person name="Gloeckner F.O."/>
            <person name="Meyerdierks A."/>
            <person name="Gottschalk G."/>
            <person name="Amann R."/>
        </authorList>
    </citation>
    <scope>NUCLEOTIDE SEQUENCE [LARGE SCALE GENOMIC DNA]</scope>
    <source>
        <strain evidence="5">ATCC 43914 / DSM 3382 / HRM2</strain>
    </source>
</reference>
<dbReference type="STRING" id="177437.HRM2_31540"/>
<dbReference type="InterPro" id="IPR007730">
    <property type="entry name" value="SPOR-like_dom"/>
</dbReference>
<dbReference type="Pfam" id="PF05036">
    <property type="entry name" value="SPOR"/>
    <property type="match status" value="1"/>
</dbReference>
<sequence length="233" mass="25388">MDGKPRFSRTFISLAVGILSCCWMFFLGVLVGRGTAPVSFDTRSFQEGLKQMVAVAEQQDEEIKKPSLAFYEVLKSPVRTSGVITGEGGEILPVGAESPTSQKPEGENQPPLKRSLKAKTFKSKPASGHGGADLVAVSGKSVDKIAEQTLASDSGDGEYTIQVSAYRELNDAVQDMGRLRAKGVFAYRTMGRVGDDIWHRVRTGSFKDKASAEKELDRLRRDGIKGMILNKKE</sequence>